<evidence type="ECO:0000256" key="1">
    <source>
        <dbReference type="ARBA" id="ARBA00005791"/>
    </source>
</evidence>
<dbReference type="InterPro" id="IPR041205">
    <property type="entry name" value="ScsC_N"/>
</dbReference>
<dbReference type="PROSITE" id="PS51352">
    <property type="entry name" value="THIOREDOXIN_2"/>
    <property type="match status" value="1"/>
</dbReference>
<evidence type="ECO:0000256" key="4">
    <source>
        <dbReference type="ARBA" id="ARBA00023157"/>
    </source>
</evidence>
<dbReference type="InterPro" id="IPR017937">
    <property type="entry name" value="Thioredoxin_CS"/>
</dbReference>
<dbReference type="PROSITE" id="PS00194">
    <property type="entry name" value="THIOREDOXIN_1"/>
    <property type="match status" value="1"/>
</dbReference>
<keyword evidence="2 6" id="KW-0732">Signal</keyword>
<dbReference type="Pfam" id="PF13462">
    <property type="entry name" value="Thioredoxin_4"/>
    <property type="match status" value="1"/>
</dbReference>
<feature type="chain" id="PRO_5008595162" evidence="6">
    <location>
        <begin position="20"/>
        <end position="240"/>
    </location>
</feature>
<dbReference type="SUPFAM" id="SSF52833">
    <property type="entry name" value="Thioredoxin-like"/>
    <property type="match status" value="1"/>
</dbReference>
<keyword evidence="9" id="KW-1185">Reference proteome</keyword>
<dbReference type="EMBL" id="LXEU01000089">
    <property type="protein sequence ID" value="OAT45885.1"/>
    <property type="molecule type" value="Genomic_DNA"/>
</dbReference>
<evidence type="ECO:0000256" key="3">
    <source>
        <dbReference type="ARBA" id="ARBA00023002"/>
    </source>
</evidence>
<comment type="similarity">
    <text evidence="1">Belongs to the thioredoxin family. DsbA subfamily.</text>
</comment>
<dbReference type="InterPro" id="IPR013766">
    <property type="entry name" value="Thioredoxin_domain"/>
</dbReference>
<gene>
    <name evidence="8" type="ORF">M989_04375</name>
</gene>
<dbReference type="InterPro" id="IPR012336">
    <property type="entry name" value="Thioredoxin-like_fold"/>
</dbReference>
<keyword evidence="3" id="KW-0560">Oxidoreductase</keyword>
<dbReference type="GO" id="GO:0015036">
    <property type="term" value="F:disulfide oxidoreductase activity"/>
    <property type="evidence" value="ECO:0007669"/>
    <property type="project" value="UniProtKB-ARBA"/>
</dbReference>
<proteinExistence type="inferred from homology"/>
<protein>
    <submittedName>
        <fullName evidence="8">ScsC family secreted protein</fullName>
    </submittedName>
</protein>
<keyword evidence="5" id="KW-0676">Redox-active center</keyword>
<feature type="domain" description="Thioredoxin" evidence="7">
    <location>
        <begin position="47"/>
        <end position="238"/>
    </location>
</feature>
<evidence type="ECO:0000259" key="7">
    <source>
        <dbReference type="PROSITE" id="PS51352"/>
    </source>
</evidence>
<dbReference type="PATRIC" id="fig|1354264.4.peg.4532"/>
<comment type="caution">
    <text evidence="8">The sequence shown here is derived from an EMBL/GenBank/DDBJ whole genome shotgun (WGS) entry which is preliminary data.</text>
</comment>
<evidence type="ECO:0000313" key="8">
    <source>
        <dbReference type="EMBL" id="OAT45885.1"/>
    </source>
</evidence>
<dbReference type="InterPro" id="IPR036249">
    <property type="entry name" value="Thioredoxin-like_sf"/>
</dbReference>
<name>A0A1B7JDH6_9ENTR</name>
<feature type="signal peptide" evidence="6">
    <location>
        <begin position="1"/>
        <end position="19"/>
    </location>
</feature>
<dbReference type="Proteomes" id="UP000078386">
    <property type="component" value="Unassembled WGS sequence"/>
</dbReference>
<dbReference type="RefSeq" id="WP_064548921.1">
    <property type="nucleotide sequence ID" value="NZ_LXEU01000089.1"/>
</dbReference>
<evidence type="ECO:0000313" key="9">
    <source>
        <dbReference type="Proteomes" id="UP000078386"/>
    </source>
</evidence>
<dbReference type="Gene3D" id="3.40.30.10">
    <property type="entry name" value="Glutaredoxin"/>
    <property type="match status" value="1"/>
</dbReference>
<dbReference type="CDD" id="cd03023">
    <property type="entry name" value="DsbA_Com1_like"/>
    <property type="match status" value="1"/>
</dbReference>
<evidence type="ECO:0000256" key="5">
    <source>
        <dbReference type="ARBA" id="ARBA00023284"/>
    </source>
</evidence>
<accession>A0A1B7JDH6</accession>
<sequence length="240" mass="26793">MKKTLIFGLLILASLRAFAAPPLTPAQEARVQELVQETLLNHPEILAAAAEKLDQQSAQADREQLQTVLKQHQDFLFNDPNSPRMGAAHPRLTLVVFTDYNCPYCKKFDPYLAKIVAKYPDVAVVFKFLPYRAESSVTSAREALTVWRTHPEQFLRFNDILMARKGYHDDASIAEAKNKAAVVVEKPDEQSLETLKKSLAVAQQLGIQGTPATLIGGELLSGWIPYEQFDAMVSEALKKQ</sequence>
<keyword evidence="4" id="KW-1015">Disulfide bond</keyword>
<evidence type="ECO:0000256" key="6">
    <source>
        <dbReference type="SAM" id="SignalP"/>
    </source>
</evidence>
<evidence type="ECO:0000256" key="2">
    <source>
        <dbReference type="ARBA" id="ARBA00022729"/>
    </source>
</evidence>
<reference evidence="8 9" key="1">
    <citation type="submission" date="2016-04" db="EMBL/GenBank/DDBJ databases">
        <title>ATOL: Assembling a taxonomically balanced genome-scale reconstruction of the evolutionary history of the Enterobacteriaceae.</title>
        <authorList>
            <person name="Plunkett G.III."/>
            <person name="Neeno-Eckwall E.C."/>
            <person name="Glasner J.D."/>
            <person name="Perna N.T."/>
        </authorList>
    </citation>
    <scope>NUCLEOTIDE SEQUENCE [LARGE SCALE GENOMIC DNA]</scope>
    <source>
        <strain evidence="8 9">ATCC 51603</strain>
    </source>
</reference>
<dbReference type="PANTHER" id="PTHR13887">
    <property type="entry name" value="GLUTATHIONE S-TRANSFERASE KAPPA"/>
    <property type="match status" value="1"/>
</dbReference>
<organism evidence="8 9">
    <name type="scientific">Kluyvera georgiana ATCC 51603</name>
    <dbReference type="NCBI Taxonomy" id="1354264"/>
    <lineage>
        <taxon>Bacteria</taxon>
        <taxon>Pseudomonadati</taxon>
        <taxon>Pseudomonadota</taxon>
        <taxon>Gammaproteobacteria</taxon>
        <taxon>Enterobacterales</taxon>
        <taxon>Enterobacteriaceae</taxon>
        <taxon>Kluyvera</taxon>
    </lineage>
</organism>
<dbReference type="AlphaFoldDB" id="A0A1B7JDH6"/>
<dbReference type="PANTHER" id="PTHR13887:SF14">
    <property type="entry name" value="DISULFIDE BOND FORMATION PROTEIN D"/>
    <property type="match status" value="1"/>
</dbReference>
<dbReference type="Pfam" id="PF18312">
    <property type="entry name" value="ScsC_N"/>
    <property type="match status" value="1"/>
</dbReference>